<organism evidence="11 12">
    <name type="scientific">Ciona intestinalis</name>
    <name type="common">Transparent sea squirt</name>
    <name type="synonym">Ascidia intestinalis</name>
    <dbReference type="NCBI Taxonomy" id="7719"/>
    <lineage>
        <taxon>Eukaryota</taxon>
        <taxon>Metazoa</taxon>
        <taxon>Chordata</taxon>
        <taxon>Tunicata</taxon>
        <taxon>Ascidiacea</taxon>
        <taxon>Phlebobranchia</taxon>
        <taxon>Cionidae</taxon>
        <taxon>Ciona</taxon>
    </lineage>
</organism>
<comment type="similarity">
    <text evidence="10">Belongs to the ELO family.</text>
</comment>
<proteinExistence type="inferred from homology"/>
<keyword evidence="6 10" id="KW-1133">Transmembrane helix</keyword>
<keyword evidence="8 10" id="KW-0472">Membrane</keyword>
<dbReference type="KEGG" id="cin:100182900"/>
<dbReference type="GO" id="GO:0034625">
    <property type="term" value="P:fatty acid elongation, monounsaturated fatty acid"/>
    <property type="evidence" value="ECO:0000318"/>
    <property type="project" value="GO_Central"/>
</dbReference>
<evidence type="ECO:0000256" key="7">
    <source>
        <dbReference type="ARBA" id="ARBA00023098"/>
    </source>
</evidence>
<evidence type="ECO:0000313" key="12">
    <source>
        <dbReference type="Proteomes" id="UP000008144"/>
    </source>
</evidence>
<protein>
    <recommendedName>
        <fullName evidence="10">Elongation of very long chain fatty acids protein</fullName>
        <ecNumber evidence="10">2.3.1.199</ecNumber>
    </recommendedName>
    <alternativeName>
        <fullName evidence="10">Very-long-chain 3-oxoacyl-CoA synthase</fullName>
    </alternativeName>
</protein>
<dbReference type="GO" id="GO:0019367">
    <property type="term" value="P:fatty acid elongation, saturated fatty acid"/>
    <property type="evidence" value="ECO:0000318"/>
    <property type="project" value="GO_Central"/>
</dbReference>
<keyword evidence="5 10" id="KW-0276">Fatty acid metabolism</keyword>
<evidence type="ECO:0000313" key="11">
    <source>
        <dbReference type="Ensembl" id="ENSCINP00000028199.2"/>
    </source>
</evidence>
<name>F6S6I4_CIOIN</name>
<dbReference type="FunCoup" id="F6S6I4">
    <property type="interactions" value="3"/>
</dbReference>
<dbReference type="PANTHER" id="PTHR11157:SF17">
    <property type="entry name" value="ELONGATION OF VERY LONG CHAIN FATTY ACIDS PROTEIN 6"/>
    <property type="match status" value="1"/>
</dbReference>
<dbReference type="PANTHER" id="PTHR11157">
    <property type="entry name" value="FATTY ACID ACYL TRANSFERASE-RELATED"/>
    <property type="match status" value="1"/>
</dbReference>
<keyword evidence="9 10" id="KW-0275">Fatty acid biosynthesis</keyword>
<dbReference type="GO" id="GO:0034626">
    <property type="term" value="P:fatty acid elongation, polyunsaturated fatty acid"/>
    <property type="evidence" value="ECO:0000318"/>
    <property type="project" value="GO_Central"/>
</dbReference>
<dbReference type="AlphaFoldDB" id="F6S6I4"/>
<keyword evidence="7 10" id="KW-0443">Lipid metabolism</keyword>
<dbReference type="RefSeq" id="XP_026693957.1">
    <property type="nucleotide sequence ID" value="XM_026838156.1"/>
</dbReference>
<dbReference type="InterPro" id="IPR002076">
    <property type="entry name" value="ELO_fam"/>
</dbReference>
<evidence type="ECO:0000256" key="5">
    <source>
        <dbReference type="ARBA" id="ARBA00022832"/>
    </source>
</evidence>
<gene>
    <name evidence="11" type="primary">LOC100182900</name>
</gene>
<feature type="transmembrane region" description="Helical" evidence="10">
    <location>
        <begin position="232"/>
        <end position="252"/>
    </location>
</feature>
<keyword evidence="2 10" id="KW-0444">Lipid biosynthesis</keyword>
<feature type="transmembrane region" description="Helical" evidence="10">
    <location>
        <begin position="64"/>
        <end position="90"/>
    </location>
</feature>
<dbReference type="Ensembl" id="ENSCINT00000028445.2">
    <property type="protein sequence ID" value="ENSCINP00000028199.2"/>
    <property type="gene ID" value="ENSCING00000000169.3"/>
</dbReference>
<evidence type="ECO:0000256" key="10">
    <source>
        <dbReference type="RuleBase" id="RU361115"/>
    </source>
</evidence>
<keyword evidence="3 10" id="KW-0808">Transferase</keyword>
<evidence type="ECO:0000256" key="9">
    <source>
        <dbReference type="ARBA" id="ARBA00023160"/>
    </source>
</evidence>
<dbReference type="EC" id="2.3.1.199" evidence="10"/>
<evidence type="ECO:0000256" key="6">
    <source>
        <dbReference type="ARBA" id="ARBA00022989"/>
    </source>
</evidence>
<reference evidence="11" key="3">
    <citation type="submission" date="2025-09" db="UniProtKB">
        <authorList>
            <consortium name="Ensembl"/>
        </authorList>
    </citation>
    <scope>IDENTIFICATION</scope>
</reference>
<dbReference type="GeneTree" id="ENSGT01050000244965"/>
<keyword evidence="4 10" id="KW-0812">Transmembrane</keyword>
<dbReference type="OrthoDB" id="10259681at2759"/>
<feature type="transmembrane region" description="Helical" evidence="10">
    <location>
        <begin position="33"/>
        <end position="52"/>
    </location>
</feature>
<accession>A0A1W2W3Y4</accession>
<feature type="transmembrane region" description="Helical" evidence="10">
    <location>
        <begin position="163"/>
        <end position="182"/>
    </location>
</feature>
<evidence type="ECO:0000256" key="8">
    <source>
        <dbReference type="ARBA" id="ARBA00023136"/>
    </source>
</evidence>
<accession>F6S6I4</accession>
<reference evidence="12" key="1">
    <citation type="journal article" date="2002" name="Science">
        <title>The draft genome of Ciona intestinalis: insights into chordate and vertebrate origins.</title>
        <authorList>
            <person name="Dehal P."/>
            <person name="Satou Y."/>
            <person name="Campbell R.K."/>
            <person name="Chapman J."/>
            <person name="Degnan B."/>
            <person name="De Tomaso A."/>
            <person name="Davidson B."/>
            <person name="Di Gregorio A."/>
            <person name="Gelpke M."/>
            <person name="Goodstein D.M."/>
            <person name="Harafuji N."/>
            <person name="Hastings K.E."/>
            <person name="Ho I."/>
            <person name="Hotta K."/>
            <person name="Huang W."/>
            <person name="Kawashima T."/>
            <person name="Lemaire P."/>
            <person name="Martinez D."/>
            <person name="Meinertzhagen I.A."/>
            <person name="Necula S."/>
            <person name="Nonaka M."/>
            <person name="Putnam N."/>
            <person name="Rash S."/>
            <person name="Saiga H."/>
            <person name="Satake M."/>
            <person name="Terry A."/>
            <person name="Yamada L."/>
            <person name="Wang H.G."/>
            <person name="Awazu S."/>
            <person name="Azumi K."/>
            <person name="Boore J."/>
            <person name="Branno M."/>
            <person name="Chin-Bow S."/>
            <person name="DeSantis R."/>
            <person name="Doyle S."/>
            <person name="Francino P."/>
            <person name="Keys D.N."/>
            <person name="Haga S."/>
            <person name="Hayashi H."/>
            <person name="Hino K."/>
            <person name="Imai K.S."/>
            <person name="Inaba K."/>
            <person name="Kano S."/>
            <person name="Kobayashi K."/>
            <person name="Kobayashi M."/>
            <person name="Lee B.I."/>
            <person name="Makabe K.W."/>
            <person name="Manohar C."/>
            <person name="Matassi G."/>
            <person name="Medina M."/>
            <person name="Mochizuki Y."/>
            <person name="Mount S."/>
            <person name="Morishita T."/>
            <person name="Miura S."/>
            <person name="Nakayama A."/>
            <person name="Nishizaka S."/>
            <person name="Nomoto H."/>
            <person name="Ohta F."/>
            <person name="Oishi K."/>
            <person name="Rigoutsos I."/>
            <person name="Sano M."/>
            <person name="Sasaki A."/>
            <person name="Sasakura Y."/>
            <person name="Shoguchi E."/>
            <person name="Shin-i T."/>
            <person name="Spagnuolo A."/>
            <person name="Stainier D."/>
            <person name="Suzuki M.M."/>
            <person name="Tassy O."/>
            <person name="Takatori N."/>
            <person name="Tokuoka M."/>
            <person name="Yagi K."/>
            <person name="Yoshizaki F."/>
            <person name="Wada S."/>
            <person name="Zhang C."/>
            <person name="Hyatt P.D."/>
            <person name="Larimer F."/>
            <person name="Detter C."/>
            <person name="Doggett N."/>
            <person name="Glavina T."/>
            <person name="Hawkins T."/>
            <person name="Richardson P."/>
            <person name="Lucas S."/>
            <person name="Kohara Y."/>
            <person name="Levine M."/>
            <person name="Satoh N."/>
            <person name="Rokhsar D.S."/>
        </authorList>
    </citation>
    <scope>NUCLEOTIDE SEQUENCE [LARGE SCALE GENOMIC DNA]</scope>
</reference>
<dbReference type="STRING" id="7719.ENSCINP00000028199"/>
<comment type="subcellular location">
    <subcellularLocation>
        <location evidence="1">Membrane</location>
        <topology evidence="1">Multi-pass membrane protein</topology>
    </subcellularLocation>
</comment>
<evidence type="ECO:0000256" key="2">
    <source>
        <dbReference type="ARBA" id="ARBA00022516"/>
    </source>
</evidence>
<comment type="catalytic activity">
    <reaction evidence="10">
        <text>a very-long-chain acyl-CoA + malonyl-CoA + H(+) = a very-long-chain 3-oxoacyl-CoA + CO2 + CoA</text>
        <dbReference type="Rhea" id="RHEA:32727"/>
        <dbReference type="ChEBI" id="CHEBI:15378"/>
        <dbReference type="ChEBI" id="CHEBI:16526"/>
        <dbReference type="ChEBI" id="CHEBI:57287"/>
        <dbReference type="ChEBI" id="CHEBI:57384"/>
        <dbReference type="ChEBI" id="CHEBI:90725"/>
        <dbReference type="ChEBI" id="CHEBI:90736"/>
        <dbReference type="EC" id="2.3.1.199"/>
    </reaction>
</comment>
<feature type="transmembrane region" description="Helical" evidence="10">
    <location>
        <begin position="194"/>
        <end position="220"/>
    </location>
</feature>
<dbReference type="OMA" id="WIYICYL"/>
<dbReference type="PROSITE" id="PS01188">
    <property type="entry name" value="ELO"/>
    <property type="match status" value="1"/>
</dbReference>
<dbReference type="Proteomes" id="UP000008144">
    <property type="component" value="Unassembled WGS sequence"/>
</dbReference>
<sequence>MNASQGYGHYEPWWFEKALDDIDLKVVTMNWNFPVYLSIMYIGIVVAGKKCMETRNRYDLRRPMLAWSILLAVFSIIGTTRMLIMLQHLYTEGGIRRIVCDTGLYHRPITRFWCAAFLYSKFFEYVDTLFIIFRKQNLIFLHWYHHLTVALFCWSCYDGKNAGGAVFMSFNCFIHAMMYTYYAIRAAGVKLPRFVSIVITGSQIIQMVVGCLTMYGLVIWRSESSCRTTDHHLLSGVIMYASYLVLFIHFFYNSYVKKRANSSPQKEEIHSKEVTFANEIDQNTTIRRRK</sequence>
<reference evidence="11" key="2">
    <citation type="submission" date="2025-08" db="UniProtKB">
        <authorList>
            <consortium name="Ensembl"/>
        </authorList>
    </citation>
    <scope>IDENTIFICATION</scope>
</reference>
<dbReference type="GeneID" id="100182900"/>
<keyword evidence="12" id="KW-1185">Reference proteome</keyword>
<evidence type="ECO:0000256" key="3">
    <source>
        <dbReference type="ARBA" id="ARBA00022679"/>
    </source>
</evidence>
<evidence type="ECO:0000256" key="1">
    <source>
        <dbReference type="ARBA" id="ARBA00004141"/>
    </source>
</evidence>
<dbReference type="InterPro" id="IPR030457">
    <property type="entry name" value="ELO_CS"/>
</dbReference>
<dbReference type="GO" id="GO:0005789">
    <property type="term" value="C:endoplasmic reticulum membrane"/>
    <property type="evidence" value="ECO:0000318"/>
    <property type="project" value="GO_Central"/>
</dbReference>
<dbReference type="GO" id="GO:0042761">
    <property type="term" value="P:very long-chain fatty acid biosynthetic process"/>
    <property type="evidence" value="ECO:0000318"/>
    <property type="project" value="GO_Central"/>
</dbReference>
<dbReference type="GO" id="GO:0009922">
    <property type="term" value="F:fatty acid elongase activity"/>
    <property type="evidence" value="ECO:0000318"/>
    <property type="project" value="GO_Central"/>
</dbReference>
<dbReference type="Pfam" id="PF01151">
    <property type="entry name" value="ELO"/>
    <property type="match status" value="1"/>
</dbReference>
<dbReference type="GO" id="GO:0030148">
    <property type="term" value="P:sphingolipid biosynthetic process"/>
    <property type="evidence" value="ECO:0000318"/>
    <property type="project" value="GO_Central"/>
</dbReference>
<evidence type="ECO:0000256" key="4">
    <source>
        <dbReference type="ARBA" id="ARBA00022692"/>
    </source>
</evidence>
<dbReference type="InParanoid" id="F6S6I4"/>
<dbReference type="HOGENOM" id="CLU_048483_1_1_1"/>